<dbReference type="GO" id="GO:0000139">
    <property type="term" value="C:Golgi membrane"/>
    <property type="evidence" value="ECO:0007669"/>
    <property type="project" value="TreeGrafter"/>
</dbReference>
<feature type="region of interest" description="Disordered" evidence="4">
    <location>
        <begin position="1"/>
        <end position="30"/>
    </location>
</feature>
<evidence type="ECO:0000256" key="1">
    <source>
        <dbReference type="ARBA" id="ARBA00022737"/>
    </source>
</evidence>
<dbReference type="EMBL" id="AMZH03001754">
    <property type="protein sequence ID" value="RRT78129.1"/>
    <property type="molecule type" value="Genomic_DNA"/>
</dbReference>
<dbReference type="AlphaFoldDB" id="A0A427API5"/>
<organism evidence="5 6">
    <name type="scientific">Ensete ventricosum</name>
    <name type="common">Abyssinian banana</name>
    <name type="synonym">Musa ensete</name>
    <dbReference type="NCBI Taxonomy" id="4639"/>
    <lineage>
        <taxon>Eukaryota</taxon>
        <taxon>Viridiplantae</taxon>
        <taxon>Streptophyta</taxon>
        <taxon>Embryophyta</taxon>
        <taxon>Tracheophyta</taxon>
        <taxon>Spermatophyta</taxon>
        <taxon>Magnoliopsida</taxon>
        <taxon>Liliopsida</taxon>
        <taxon>Zingiberales</taxon>
        <taxon>Musaceae</taxon>
        <taxon>Ensete</taxon>
    </lineage>
</organism>
<dbReference type="PANTHER" id="PTHR24161">
    <property type="entry name" value="ANK_REP_REGION DOMAIN-CONTAINING PROTEIN-RELATED"/>
    <property type="match status" value="1"/>
</dbReference>
<protein>
    <submittedName>
        <fullName evidence="5">Uncharacterized protein</fullName>
    </submittedName>
</protein>
<accession>A0A427API5</accession>
<feature type="repeat" description="ANK" evidence="3">
    <location>
        <begin position="129"/>
        <end position="161"/>
    </location>
</feature>
<feature type="compositionally biased region" description="Polar residues" evidence="4">
    <location>
        <begin position="15"/>
        <end position="24"/>
    </location>
</feature>
<dbReference type="Pfam" id="PF12796">
    <property type="entry name" value="Ank_2"/>
    <property type="match status" value="1"/>
</dbReference>
<keyword evidence="1" id="KW-0677">Repeat</keyword>
<keyword evidence="2 3" id="KW-0040">ANK repeat</keyword>
<gene>
    <name evidence="5" type="ORF">B296_00012022</name>
</gene>
<dbReference type="InterPro" id="IPR002110">
    <property type="entry name" value="Ankyrin_rpt"/>
</dbReference>
<dbReference type="InterPro" id="IPR036770">
    <property type="entry name" value="Ankyrin_rpt-contain_sf"/>
</dbReference>
<evidence type="ECO:0000256" key="2">
    <source>
        <dbReference type="ARBA" id="ARBA00023043"/>
    </source>
</evidence>
<evidence type="ECO:0000313" key="6">
    <source>
        <dbReference type="Proteomes" id="UP000287651"/>
    </source>
</evidence>
<dbReference type="SUPFAM" id="SSF48403">
    <property type="entry name" value="Ankyrin repeat"/>
    <property type="match status" value="1"/>
</dbReference>
<dbReference type="PROSITE" id="PS50297">
    <property type="entry name" value="ANK_REP_REGION"/>
    <property type="match status" value="1"/>
</dbReference>
<proteinExistence type="predicted"/>
<dbReference type="PANTHER" id="PTHR24161:SF101">
    <property type="entry name" value="PROTEIN S-ACYLTRANSFERASE 23-RELATED"/>
    <property type="match status" value="1"/>
</dbReference>
<evidence type="ECO:0000256" key="3">
    <source>
        <dbReference type="PROSITE-ProRule" id="PRU00023"/>
    </source>
</evidence>
<dbReference type="Gene3D" id="1.25.40.20">
    <property type="entry name" value="Ankyrin repeat-containing domain"/>
    <property type="match status" value="1"/>
</dbReference>
<dbReference type="GO" id="GO:0016409">
    <property type="term" value="F:palmitoyltransferase activity"/>
    <property type="evidence" value="ECO:0007669"/>
    <property type="project" value="TreeGrafter"/>
</dbReference>
<dbReference type="PROSITE" id="PS50088">
    <property type="entry name" value="ANK_REPEAT"/>
    <property type="match status" value="1"/>
</dbReference>
<comment type="caution">
    <text evidence="5">The sequence shown here is derived from an EMBL/GenBank/DDBJ whole genome shotgun (WGS) entry which is preliminary data.</text>
</comment>
<dbReference type="SMART" id="SM00248">
    <property type="entry name" value="ANK"/>
    <property type="match status" value="2"/>
</dbReference>
<sequence length="177" mass="19319">MTEIEVVVDPKRQQNGDTGRNPNRSPGAPIADPIVNVCSASAYGDLEKLRGFVERDGQSVSIPDGHGYYALQWAALNNFPDVAQYLIEVGDSAAKLWFFTVLGWLGLKILLWPLLFPKHGGDVNGADHRRQTALHWAAVHGSIPVADVLVQSGARVEAADINGYRVTPYLDAHEYVS</sequence>
<name>A0A427API5_ENSVE</name>
<reference evidence="5 6" key="1">
    <citation type="journal article" date="2014" name="Agronomy (Basel)">
        <title>A Draft Genome Sequence for Ensete ventricosum, the Drought-Tolerant Tree Against Hunger.</title>
        <authorList>
            <person name="Harrison J."/>
            <person name="Moore K.A."/>
            <person name="Paszkiewicz K."/>
            <person name="Jones T."/>
            <person name="Grant M."/>
            <person name="Ambacheew D."/>
            <person name="Muzemil S."/>
            <person name="Studholme D.J."/>
        </authorList>
    </citation>
    <scope>NUCLEOTIDE SEQUENCE [LARGE SCALE GENOMIC DNA]</scope>
</reference>
<dbReference type="Proteomes" id="UP000287651">
    <property type="component" value="Unassembled WGS sequence"/>
</dbReference>
<evidence type="ECO:0000313" key="5">
    <source>
        <dbReference type="EMBL" id="RRT78129.1"/>
    </source>
</evidence>
<evidence type="ECO:0000256" key="4">
    <source>
        <dbReference type="SAM" id="MobiDB-lite"/>
    </source>
</evidence>